<organism evidence="3 4">
    <name type="scientific">Candidatus Alloenteromonas pullistercoris</name>
    <dbReference type="NCBI Taxonomy" id="2840785"/>
    <lineage>
        <taxon>Bacteria</taxon>
        <taxon>Bacillati</taxon>
        <taxon>Bacillota</taxon>
        <taxon>Bacillota incertae sedis</taxon>
        <taxon>Candidatus Alloenteromonas</taxon>
    </lineage>
</organism>
<feature type="region of interest" description="Disordered" evidence="1">
    <location>
        <begin position="26"/>
        <end position="48"/>
    </location>
</feature>
<feature type="compositionally biased region" description="Low complexity" evidence="1">
    <location>
        <begin position="33"/>
        <end position="46"/>
    </location>
</feature>
<reference evidence="3" key="1">
    <citation type="submission" date="2020-10" db="EMBL/GenBank/DDBJ databases">
        <authorList>
            <person name="Gilroy R."/>
        </authorList>
    </citation>
    <scope>NUCLEOTIDE SEQUENCE</scope>
    <source>
        <strain evidence="3">17113</strain>
    </source>
</reference>
<dbReference type="AlphaFoldDB" id="A0A9D9DHZ8"/>
<evidence type="ECO:0000256" key="2">
    <source>
        <dbReference type="SAM" id="SignalP"/>
    </source>
</evidence>
<dbReference type="PROSITE" id="PS51257">
    <property type="entry name" value="PROKAR_LIPOPROTEIN"/>
    <property type="match status" value="1"/>
</dbReference>
<gene>
    <name evidence="3" type="ORF">IAC61_04500</name>
</gene>
<proteinExistence type="predicted"/>
<accession>A0A9D9DHZ8</accession>
<feature type="chain" id="PRO_5038964182" evidence="2">
    <location>
        <begin position="25"/>
        <end position="763"/>
    </location>
</feature>
<evidence type="ECO:0000256" key="1">
    <source>
        <dbReference type="SAM" id="MobiDB-lite"/>
    </source>
</evidence>
<evidence type="ECO:0000313" key="4">
    <source>
        <dbReference type="Proteomes" id="UP000823634"/>
    </source>
</evidence>
<feature type="signal peptide" evidence="2">
    <location>
        <begin position="1"/>
        <end position="24"/>
    </location>
</feature>
<reference evidence="3" key="2">
    <citation type="journal article" date="2021" name="PeerJ">
        <title>Extensive microbial diversity within the chicken gut microbiome revealed by metagenomics and culture.</title>
        <authorList>
            <person name="Gilroy R."/>
            <person name="Ravi A."/>
            <person name="Getino M."/>
            <person name="Pursley I."/>
            <person name="Horton D.L."/>
            <person name="Alikhan N.F."/>
            <person name="Baker D."/>
            <person name="Gharbi K."/>
            <person name="Hall N."/>
            <person name="Watson M."/>
            <person name="Adriaenssens E.M."/>
            <person name="Foster-Nyarko E."/>
            <person name="Jarju S."/>
            <person name="Secka A."/>
            <person name="Antonio M."/>
            <person name="Oren A."/>
            <person name="Chaudhuri R.R."/>
            <person name="La Ragione R."/>
            <person name="Hildebrand F."/>
            <person name="Pallen M.J."/>
        </authorList>
    </citation>
    <scope>NUCLEOTIDE SEQUENCE</scope>
    <source>
        <strain evidence="3">17113</strain>
    </source>
</reference>
<name>A0A9D9DHZ8_9FIRM</name>
<dbReference type="Proteomes" id="UP000823634">
    <property type="component" value="Unassembled WGS sequence"/>
</dbReference>
<dbReference type="EMBL" id="JADINA010000029">
    <property type="protein sequence ID" value="MBO8426565.1"/>
    <property type="molecule type" value="Genomic_DNA"/>
</dbReference>
<comment type="caution">
    <text evidence="3">The sequence shown here is derived from an EMBL/GenBank/DDBJ whole genome shotgun (WGS) entry which is preliminary data.</text>
</comment>
<keyword evidence="2" id="KW-0732">Signal</keyword>
<sequence length="763" mass="83158">MKTNKPIWLLGIAACALLSCAPGASTSTDSNTQGGSSEGSSSGSQEATLSAQDVLNALNPEDGLAFSLSLTVVNPYDQSNNIYSEIKGYEGEGETYLEENGALTHHYHENGEGNAVVPTLTKDNEVIEVEVMTIDQDTLEYVNVPYADLVDNPFKELELSDIDESETGFAIELSDEDGLRYGYFLTGYEDIEVDKLTIEVENGKIGQIKGECADIGTALEQNLLFPEFTMSLIAKEEAVNEPTPYPEREEQQAIAEAFEKLKQGNYTANLIDVDSTGYYADVHGTLEVSEGLVYATYSQGIEDNEDNGYIVTKEGYIAPYLEQGGGIVGTAREQEGTLQDILVADYSIDPALFIPQDENTFVLANEVTDYAYLANPAYYIDLSYDIVTPGTFTFEIGPDGYSISYDYYYADVMGNYFDGSVSIKITEIGTTEPAYTIDDFTPYVAPGSFEELGVAEALSPWLNGDVSALPYPSEEMGVGLVETQETSEYFGIYATPLGETEEDLTALIEAYKAALEAAGWVYAGLDFWGIPYYTLAIGDAMASVSIGSNYGALSISVNPPSMNNKLTKLFTDVLIPNPNSTIEMVITESTYSGFNTTEPTLESSSTIEYSIRYGEENAFVKAKDGDIDEEIYYIYDEAEDLLNMYKLVDGEYVYDDSLPGDMKKTIFTWSDMTGHTGNIEEGEGGEYIISGDTLSRMIFVLRRGEENIDASDFDSAIATYDEGKGEVIITATKESALSGGLTKLLTLSITISDIGTTEVSLPE</sequence>
<protein>
    <submittedName>
        <fullName evidence="3">Uncharacterized protein</fullName>
    </submittedName>
</protein>
<evidence type="ECO:0000313" key="3">
    <source>
        <dbReference type="EMBL" id="MBO8426565.1"/>
    </source>
</evidence>